<feature type="transmembrane region" description="Helical" evidence="1">
    <location>
        <begin position="110"/>
        <end position="132"/>
    </location>
</feature>
<dbReference type="InterPro" id="IPR002823">
    <property type="entry name" value="DUF112_TM"/>
</dbReference>
<keyword evidence="4" id="KW-1185">Reference proteome</keyword>
<feature type="transmembrane region" description="Helical" evidence="1">
    <location>
        <begin position="166"/>
        <end position="184"/>
    </location>
</feature>
<dbReference type="Proteomes" id="UP000242310">
    <property type="component" value="Unassembled WGS sequence"/>
</dbReference>
<keyword evidence="1" id="KW-0472">Membrane</keyword>
<feature type="transmembrane region" description="Helical" evidence="1">
    <location>
        <begin position="388"/>
        <end position="421"/>
    </location>
</feature>
<protein>
    <submittedName>
        <fullName evidence="3">Putative tricarboxylic transport membrane protein</fullName>
    </submittedName>
</protein>
<reference evidence="3 4" key="1">
    <citation type="submission" date="2018-03" db="EMBL/GenBank/DDBJ databases">
        <title>Genomic Encyclopedia of Type Strains, Phase III (KMG-III): the genomes of soil and plant-associated and newly described type strains.</title>
        <authorList>
            <person name="Whitman W."/>
        </authorList>
    </citation>
    <scope>NUCLEOTIDE SEQUENCE [LARGE SCALE GENOMIC DNA]</scope>
    <source>
        <strain evidence="3 4">CGMCC 1.07653</strain>
    </source>
</reference>
<dbReference type="OrthoDB" id="9781349at2"/>
<dbReference type="EMBL" id="PYAV01000013">
    <property type="protein sequence ID" value="PSL42776.1"/>
    <property type="molecule type" value="Genomic_DNA"/>
</dbReference>
<feature type="transmembrane region" description="Helical" evidence="1">
    <location>
        <begin position="256"/>
        <end position="278"/>
    </location>
</feature>
<keyword evidence="1" id="KW-1133">Transmembrane helix</keyword>
<feature type="domain" description="DUF112" evidence="2">
    <location>
        <begin position="20"/>
        <end position="437"/>
    </location>
</feature>
<gene>
    <name evidence="3" type="ORF">B0H94_11362</name>
</gene>
<evidence type="ECO:0000313" key="3">
    <source>
        <dbReference type="EMBL" id="PSL42776.1"/>
    </source>
</evidence>
<dbReference type="PANTHER" id="PTHR35342:SF5">
    <property type="entry name" value="TRICARBOXYLIC TRANSPORT PROTEIN"/>
    <property type="match status" value="1"/>
</dbReference>
<accession>A0A2P8H966</accession>
<organism evidence="3 4">
    <name type="scientific">Salsuginibacillus halophilus</name>
    <dbReference type="NCBI Taxonomy" id="517424"/>
    <lineage>
        <taxon>Bacteria</taxon>
        <taxon>Bacillati</taxon>
        <taxon>Bacillota</taxon>
        <taxon>Bacilli</taxon>
        <taxon>Bacillales</taxon>
        <taxon>Bacillaceae</taxon>
        <taxon>Salsuginibacillus</taxon>
    </lineage>
</organism>
<dbReference type="PANTHER" id="PTHR35342">
    <property type="entry name" value="TRICARBOXYLIC TRANSPORT PROTEIN"/>
    <property type="match status" value="1"/>
</dbReference>
<dbReference type="Pfam" id="PF01970">
    <property type="entry name" value="TctA"/>
    <property type="match status" value="1"/>
</dbReference>
<dbReference type="AlphaFoldDB" id="A0A2P8H966"/>
<sequence>MNAWESLMYGFSVALQPEALMFVFIGVVAGTVIGMLPGLGPISALALMIPVTYGMDPTVGLILMAGVYYGAVFGGSTSSILLNAPGIAGTVATSFDGYPLAKQGKAGKALALAAYASFIGGTVSIIGLMLVAPLLSNVAVAFGPSEYFALMVFGLTAVVSLSDKSLVKGLIAAVFGVMVSLVGMDLQTGTARFTFGNVNLLDGIDFLVVALGIFALGEVFVLLMKKAGSMQQNSLGSLKLSKQEVRDIGPPIGRSSILGFFTGVLPGAGATIGSFLGYSMEKRIAKDGDTFGKGNVKGVAAPEAANNAASGGSFVPLLTLGVPGSGTTAVLLGALLVMGITPGPLMLEDRPDVFWGVIASMYIGNIVLLILNLPLIPFIAKILNLPRALLLPLIIVFCMIGVYGISFNTFDLFLVLFFGLIGFLMRRYGFPAAPLILAMILGAIMEENMRQALQISGGDWTVFTDSNISLVLLILAVLSLIGPLVPRMLRMIKRS</sequence>
<feature type="transmembrane region" description="Helical" evidence="1">
    <location>
        <begin position="466"/>
        <end position="485"/>
    </location>
</feature>
<evidence type="ECO:0000313" key="4">
    <source>
        <dbReference type="Proteomes" id="UP000242310"/>
    </source>
</evidence>
<feature type="transmembrane region" description="Helical" evidence="1">
    <location>
        <begin position="51"/>
        <end position="74"/>
    </location>
</feature>
<dbReference type="RefSeq" id="WP_106589586.1">
    <property type="nucleotide sequence ID" value="NZ_PYAV01000013.1"/>
</dbReference>
<name>A0A2P8H966_9BACI</name>
<feature type="transmembrane region" description="Helical" evidence="1">
    <location>
        <begin position="353"/>
        <end position="376"/>
    </location>
</feature>
<keyword evidence="1" id="KW-0812">Transmembrane</keyword>
<proteinExistence type="predicted"/>
<feature type="transmembrane region" description="Helical" evidence="1">
    <location>
        <begin position="428"/>
        <end position="446"/>
    </location>
</feature>
<feature type="transmembrane region" description="Helical" evidence="1">
    <location>
        <begin position="320"/>
        <end position="341"/>
    </location>
</feature>
<evidence type="ECO:0000256" key="1">
    <source>
        <dbReference type="SAM" id="Phobius"/>
    </source>
</evidence>
<evidence type="ECO:0000259" key="2">
    <source>
        <dbReference type="Pfam" id="PF01970"/>
    </source>
</evidence>
<feature type="transmembrane region" description="Helical" evidence="1">
    <location>
        <begin position="138"/>
        <end position="159"/>
    </location>
</feature>
<comment type="caution">
    <text evidence="3">The sequence shown here is derived from an EMBL/GenBank/DDBJ whole genome shotgun (WGS) entry which is preliminary data.</text>
</comment>
<feature type="transmembrane region" description="Helical" evidence="1">
    <location>
        <begin position="204"/>
        <end position="224"/>
    </location>
</feature>
<feature type="transmembrane region" description="Helical" evidence="1">
    <location>
        <begin position="20"/>
        <end position="39"/>
    </location>
</feature>